<dbReference type="EMBL" id="CP123586">
    <property type="protein sequence ID" value="WZK91460.1"/>
    <property type="molecule type" value="Genomic_DNA"/>
</dbReference>
<keyword evidence="5" id="KW-0614">Plasmid</keyword>
<dbReference type="Pfam" id="PF01037">
    <property type="entry name" value="AsnC_trans_reg"/>
    <property type="match status" value="1"/>
</dbReference>
<name>A0ABZ2XZE3_9RHOB</name>
<keyword evidence="2" id="KW-0238">DNA-binding</keyword>
<sequence length="181" mass="19804">MSDQTRQSDPNVRKRNLATEGGARSAGLALLDDRLNREIIDRLQRDGRMAFSEIAQQLGVSEGTVRNRVGAMKSGGALRIVAITDPGVSEYRTEAMIGLKVAPGHRPEDVATRLAQLDEIVYVVWVSGAYDLLIEIVSEDRAGFLAVLSEHVHNSPDIGSSDVMTGLKNFKNQFLLKSNWG</sequence>
<gene>
    <name evidence="5" type="ORF">QEZ52_22235</name>
</gene>
<keyword evidence="6" id="KW-1185">Reference proteome</keyword>
<dbReference type="InterPro" id="IPR019888">
    <property type="entry name" value="Tscrpt_reg_AsnC-like"/>
</dbReference>
<dbReference type="InterPro" id="IPR036388">
    <property type="entry name" value="WH-like_DNA-bd_sf"/>
</dbReference>
<dbReference type="InterPro" id="IPR036390">
    <property type="entry name" value="WH_DNA-bd_sf"/>
</dbReference>
<dbReference type="Proteomes" id="UP001623232">
    <property type="component" value="Plasmid unnamed2"/>
</dbReference>
<dbReference type="InterPro" id="IPR011991">
    <property type="entry name" value="ArsR-like_HTH"/>
</dbReference>
<evidence type="ECO:0000313" key="5">
    <source>
        <dbReference type="EMBL" id="WZK91460.1"/>
    </source>
</evidence>
<protein>
    <submittedName>
        <fullName evidence="5">AsnC family transcriptional regulator</fullName>
    </submittedName>
</protein>
<evidence type="ECO:0000256" key="2">
    <source>
        <dbReference type="ARBA" id="ARBA00023125"/>
    </source>
</evidence>
<dbReference type="InterPro" id="IPR019887">
    <property type="entry name" value="Tscrpt_reg_AsnC/Lrp_C"/>
</dbReference>
<evidence type="ECO:0000313" key="6">
    <source>
        <dbReference type="Proteomes" id="UP001623232"/>
    </source>
</evidence>
<proteinExistence type="predicted"/>
<dbReference type="Gene3D" id="3.30.70.920">
    <property type="match status" value="1"/>
</dbReference>
<dbReference type="SMART" id="SM00344">
    <property type="entry name" value="HTH_ASNC"/>
    <property type="match status" value="1"/>
</dbReference>
<evidence type="ECO:0000256" key="1">
    <source>
        <dbReference type="ARBA" id="ARBA00023015"/>
    </source>
</evidence>
<dbReference type="RefSeq" id="WP_343211685.1">
    <property type="nucleotide sequence ID" value="NZ_CP123586.1"/>
</dbReference>
<dbReference type="CDD" id="cd00090">
    <property type="entry name" value="HTH_ARSR"/>
    <property type="match status" value="1"/>
</dbReference>
<dbReference type="Pfam" id="PF13404">
    <property type="entry name" value="HTH_AsnC-type"/>
    <property type="match status" value="1"/>
</dbReference>
<dbReference type="PROSITE" id="PS00519">
    <property type="entry name" value="HTH_ASNC_1"/>
    <property type="match status" value="1"/>
</dbReference>
<dbReference type="SUPFAM" id="SSF46785">
    <property type="entry name" value="Winged helix' DNA-binding domain"/>
    <property type="match status" value="1"/>
</dbReference>
<dbReference type="PANTHER" id="PTHR30154:SF34">
    <property type="entry name" value="TRANSCRIPTIONAL REGULATOR AZLB"/>
    <property type="match status" value="1"/>
</dbReference>
<dbReference type="InterPro" id="IPR011008">
    <property type="entry name" value="Dimeric_a/b-barrel"/>
</dbReference>
<dbReference type="InterPro" id="IPR000485">
    <property type="entry name" value="AsnC-type_HTH_dom"/>
</dbReference>
<keyword evidence="1" id="KW-0805">Transcription regulation</keyword>
<feature type="domain" description="HTH asnC-type" evidence="4">
    <location>
        <begin position="33"/>
        <end position="100"/>
    </location>
</feature>
<dbReference type="Gene3D" id="1.10.10.10">
    <property type="entry name" value="Winged helix-like DNA-binding domain superfamily/Winged helix DNA-binding domain"/>
    <property type="match status" value="1"/>
</dbReference>
<accession>A0ABZ2XZE3</accession>
<organism evidence="5 6">
    <name type="scientific">Aliisedimentitalea scapharcae</name>
    <dbReference type="NCBI Taxonomy" id="1524259"/>
    <lineage>
        <taxon>Bacteria</taxon>
        <taxon>Pseudomonadati</taxon>
        <taxon>Pseudomonadota</taxon>
        <taxon>Alphaproteobacteria</taxon>
        <taxon>Rhodobacterales</taxon>
        <taxon>Roseobacteraceae</taxon>
        <taxon>Aliisedimentitalea</taxon>
    </lineage>
</organism>
<dbReference type="SUPFAM" id="SSF54909">
    <property type="entry name" value="Dimeric alpha+beta barrel"/>
    <property type="match status" value="1"/>
</dbReference>
<evidence type="ECO:0000259" key="4">
    <source>
        <dbReference type="PROSITE" id="PS50956"/>
    </source>
</evidence>
<dbReference type="PANTHER" id="PTHR30154">
    <property type="entry name" value="LEUCINE-RESPONSIVE REGULATORY PROTEIN"/>
    <property type="match status" value="1"/>
</dbReference>
<dbReference type="PROSITE" id="PS50956">
    <property type="entry name" value="HTH_ASNC_2"/>
    <property type="match status" value="1"/>
</dbReference>
<geneLocation type="plasmid" evidence="5 6">
    <name>unnamed2</name>
</geneLocation>
<dbReference type="InterPro" id="IPR019885">
    <property type="entry name" value="Tscrpt_reg_HTH_AsnC-type_CS"/>
</dbReference>
<evidence type="ECO:0000256" key="3">
    <source>
        <dbReference type="ARBA" id="ARBA00023163"/>
    </source>
</evidence>
<reference evidence="5 6" key="1">
    <citation type="submission" date="2023-04" db="EMBL/GenBank/DDBJ databases">
        <title>Complete genome sequence of Alisedimentitalea scapharcae.</title>
        <authorList>
            <person name="Rong J.-C."/>
            <person name="Yi M.-L."/>
            <person name="Zhao Q."/>
        </authorList>
    </citation>
    <scope>NUCLEOTIDE SEQUENCE [LARGE SCALE GENOMIC DNA]</scope>
    <source>
        <strain evidence="5 6">KCTC 42119</strain>
        <plasmid evidence="5 6">unnamed2</plasmid>
    </source>
</reference>
<keyword evidence="3" id="KW-0804">Transcription</keyword>
<dbReference type="PRINTS" id="PR00033">
    <property type="entry name" value="HTHASNC"/>
</dbReference>